<evidence type="ECO:0000256" key="1">
    <source>
        <dbReference type="SAM" id="MobiDB-lite"/>
    </source>
</evidence>
<dbReference type="Proteomes" id="UP000002774">
    <property type="component" value="Chromosome"/>
</dbReference>
<feature type="compositionally biased region" description="Basic and acidic residues" evidence="1">
    <location>
        <begin position="373"/>
        <end position="382"/>
    </location>
</feature>
<accession>H1XZ78</accession>
<reference evidence="2" key="1">
    <citation type="submission" date="2011-09" db="EMBL/GenBank/DDBJ databases">
        <title>The permanent draft genome of Mucilaginibacter paludis DSM 18603.</title>
        <authorList>
            <consortium name="US DOE Joint Genome Institute (JGI-PGF)"/>
            <person name="Lucas S."/>
            <person name="Han J."/>
            <person name="Lapidus A."/>
            <person name="Bruce D."/>
            <person name="Goodwin L."/>
            <person name="Pitluck S."/>
            <person name="Peters L."/>
            <person name="Kyrpides N."/>
            <person name="Mavromatis K."/>
            <person name="Ivanova N."/>
            <person name="Mikhailova N."/>
            <person name="Held B."/>
            <person name="Detter J.C."/>
            <person name="Tapia R."/>
            <person name="Han C."/>
            <person name="Land M."/>
            <person name="Hauser L."/>
            <person name="Markowitz V."/>
            <person name="Cheng J.-F."/>
            <person name="Hugenholtz P."/>
            <person name="Woyke T."/>
            <person name="Wu D."/>
            <person name="Tindall B."/>
            <person name="Brambilla E."/>
            <person name="Klenk H.-P."/>
            <person name="Eisen J.A."/>
        </authorList>
    </citation>
    <scope>NUCLEOTIDE SEQUENCE [LARGE SCALE GENOMIC DNA]</scope>
    <source>
        <strain evidence="2">DSM 18603</strain>
    </source>
</reference>
<gene>
    <name evidence="2" type="ORF">Mucpa_0469</name>
</gene>
<dbReference type="AlphaFoldDB" id="H1XZ78"/>
<name>H1XZ78_9SPHI</name>
<dbReference type="HOGENOM" id="CLU_056353_0_0_10"/>
<dbReference type="EMBL" id="CM001403">
    <property type="protein sequence ID" value="EHQ24663.1"/>
    <property type="molecule type" value="Genomic_DNA"/>
</dbReference>
<evidence type="ECO:0000313" key="3">
    <source>
        <dbReference type="Proteomes" id="UP000002774"/>
    </source>
</evidence>
<feature type="compositionally biased region" description="Basic and acidic residues" evidence="1">
    <location>
        <begin position="395"/>
        <end position="407"/>
    </location>
</feature>
<keyword evidence="3" id="KW-1185">Reference proteome</keyword>
<sequence>MLEDAQDIGLPYVVFEMHPTDMQLQPHQFQFFDTLGEALDEWKAKAGLNYLSAWEGYPVYYRHVDQLLDELKQVNKLSKEEIMNYNNLETLKGELTKLRFSDKTIAAMQQQMEKGVPEFYLNDKIKGTRGQVDLTLHFKQSGQSENYYFNKFEATLNTAKPLEEGQKYMVISPNPNAAGKNLVKPFEHMHEAISFFKEQKGDSVLAAGKDAAHKTELAKMEKGKINYVAKEFQVPFRSPARTQTFYIDRGKGFTAEQGANLMQGRAVYRDDLVNAAGEYKAWIKLDMDSPKDRYQNYTANQYHVPSYGFDLEKVLDKFQIKELNDPAKKAALVESLQNGNRPAITTVKDGQEIKLNIEAVPRYGQINMFQDNGKPEKREQFLKEPSLNTNLNVGKAKEKEQEQGLSV</sequence>
<dbReference type="STRING" id="714943.Mucpa_0469"/>
<protein>
    <submittedName>
        <fullName evidence="2">Uncharacterized protein</fullName>
    </submittedName>
</protein>
<feature type="region of interest" description="Disordered" evidence="1">
    <location>
        <begin position="373"/>
        <end position="407"/>
    </location>
</feature>
<evidence type="ECO:0000313" key="2">
    <source>
        <dbReference type="EMBL" id="EHQ24663.1"/>
    </source>
</evidence>
<proteinExistence type="predicted"/>
<organism evidence="2 3">
    <name type="scientific">Mucilaginibacter paludis DSM 18603</name>
    <dbReference type="NCBI Taxonomy" id="714943"/>
    <lineage>
        <taxon>Bacteria</taxon>
        <taxon>Pseudomonadati</taxon>
        <taxon>Bacteroidota</taxon>
        <taxon>Sphingobacteriia</taxon>
        <taxon>Sphingobacteriales</taxon>
        <taxon>Sphingobacteriaceae</taxon>
        <taxon>Mucilaginibacter</taxon>
    </lineage>
</organism>
<dbReference type="eggNOG" id="ENOG5033QR5">
    <property type="taxonomic scope" value="Bacteria"/>
</dbReference>